<dbReference type="GO" id="GO:0005524">
    <property type="term" value="F:ATP binding"/>
    <property type="evidence" value="ECO:0007669"/>
    <property type="project" value="UniProtKB-KW"/>
</dbReference>
<evidence type="ECO:0000256" key="3">
    <source>
        <dbReference type="ARBA" id="ARBA00022801"/>
    </source>
</evidence>
<dbReference type="InterPro" id="IPR027417">
    <property type="entry name" value="P-loop_NTPase"/>
</dbReference>
<dbReference type="Gene3D" id="3.40.50.300">
    <property type="entry name" value="P-loop containing nucleotide triphosphate hydrolases"/>
    <property type="match status" value="2"/>
</dbReference>
<dbReference type="Pfam" id="PF00270">
    <property type="entry name" value="DEAD"/>
    <property type="match status" value="1"/>
</dbReference>
<dbReference type="GO" id="GO:0003678">
    <property type="term" value="F:DNA helicase activity"/>
    <property type="evidence" value="ECO:0007669"/>
    <property type="project" value="TreeGrafter"/>
</dbReference>
<organism evidence="11 12">
    <name type="scientific">Candidatus Beckwithbacteria bacterium CG10_big_fil_rev_8_21_14_0_10_34_10</name>
    <dbReference type="NCBI Taxonomy" id="1974495"/>
    <lineage>
        <taxon>Bacteria</taxon>
        <taxon>Candidatus Beckwithiibacteriota</taxon>
    </lineage>
</organism>
<evidence type="ECO:0000256" key="6">
    <source>
        <dbReference type="ARBA" id="ARBA00023125"/>
    </source>
</evidence>
<dbReference type="EMBL" id="PEZT01000001">
    <property type="protein sequence ID" value="PIS09666.1"/>
    <property type="molecule type" value="Genomic_DNA"/>
</dbReference>
<evidence type="ECO:0000256" key="1">
    <source>
        <dbReference type="ARBA" id="ARBA00022741"/>
    </source>
</evidence>
<evidence type="ECO:0000313" key="11">
    <source>
        <dbReference type="EMBL" id="PIS09666.1"/>
    </source>
</evidence>
<evidence type="ECO:0000256" key="8">
    <source>
        <dbReference type="ARBA" id="ARBA00049819"/>
    </source>
</evidence>
<comment type="caution">
    <text evidence="11">The sequence shown here is derived from an EMBL/GenBank/DDBJ whole genome shotgun (WGS) entry which is preliminary data.</text>
</comment>
<keyword evidence="1" id="KW-0547">Nucleotide-binding</keyword>
<dbReference type="SUPFAM" id="SSF50249">
    <property type="entry name" value="Nucleic acid-binding proteins"/>
    <property type="match status" value="1"/>
</dbReference>
<proteinExistence type="predicted"/>
<dbReference type="SUPFAM" id="SSF52540">
    <property type="entry name" value="P-loop containing nucleoside triphosphate hydrolases"/>
    <property type="match status" value="2"/>
</dbReference>
<sequence length="682" mass="78197">MKYKKLNLKTPVEDLYMVGEAYAQRLKRLGINNVWDFLYHFPFRYNDYSLVSPIASLQRGETVTLKGTIVTCQNSYTKSGKRIQKAVLKDSSGQIEAIWFNQPFIVNILRPGVEIFLAGKVDYFGSRLTFVSPEYELLKAKGSPLHAGRLVPVYRETAKLSSKWLRSRISPLIKLSIPDFLPEGVRKKENLIDLSRALKQIHFPQNREEILSARKRLSFDELFLVQLNVAQRKKKWQHNQLTYPLKGYYKEIKGFISALPFKLTTAQNRVVKEILSDLRKEKPMNRLLEGDVGSGKTVVAAIGVYLCFLNGWQAILMAPTEILAQQHLKTLKSLFKDKVFRGRKLRIGFQSGRKKKIPRGDQFDLLIGTHALIYESKVLKKLSLAIIDEQHRFGVEQRTKLIKRGLTPHILTMTATPIPRTIALTLYGDLKLSVIDEMPPQRKKVKTWVVPVEKRMDAYIWIEKLLKKEKAQAFIVCPLIDESESEVLKLVKSVKIEFKRLSKDVFPDLKLGLLHGQLKGNKKDQIIKKFSQGKLDILVSTPVVEVGIDIPRAILMVIEASDRFGLAQLHQLRGRVGRSKKQSYCLLFASQKDKESLKRLNAMQKYNSGFKLAEIDLKIRGPGEVYGLKQHGFGQLKIASLMDIDTIKKAKVWAEKLINRISKYPTLQRELKNYKIKFVESN</sequence>
<dbReference type="InterPro" id="IPR012340">
    <property type="entry name" value="NA-bd_OB-fold"/>
</dbReference>
<protein>
    <recommendedName>
        <fullName evidence="8">Probable DNA 3'-5' helicase RecG</fullName>
    </recommendedName>
</protein>
<keyword evidence="7" id="KW-0234">DNA repair</keyword>
<name>A0A2H0WAH0_9BACT</name>
<dbReference type="NCBIfam" id="NF008165">
    <property type="entry name" value="PRK10917.1-3"/>
    <property type="match status" value="1"/>
</dbReference>
<dbReference type="GO" id="GO:0016787">
    <property type="term" value="F:hydrolase activity"/>
    <property type="evidence" value="ECO:0007669"/>
    <property type="project" value="UniProtKB-KW"/>
</dbReference>
<evidence type="ECO:0000256" key="2">
    <source>
        <dbReference type="ARBA" id="ARBA00022763"/>
    </source>
</evidence>
<feature type="domain" description="Helicase ATP-binding" evidence="9">
    <location>
        <begin position="277"/>
        <end position="435"/>
    </location>
</feature>
<dbReference type="InterPro" id="IPR045562">
    <property type="entry name" value="RecG_dom3_C"/>
</dbReference>
<dbReference type="InterPro" id="IPR011545">
    <property type="entry name" value="DEAD/DEAH_box_helicase_dom"/>
</dbReference>
<dbReference type="InterPro" id="IPR033454">
    <property type="entry name" value="RecG_wedge"/>
</dbReference>
<evidence type="ECO:0000259" key="10">
    <source>
        <dbReference type="PROSITE" id="PS51194"/>
    </source>
</evidence>
<dbReference type="Pfam" id="PF00271">
    <property type="entry name" value="Helicase_C"/>
    <property type="match status" value="1"/>
</dbReference>
<accession>A0A2H0WAH0</accession>
<dbReference type="PANTHER" id="PTHR47964">
    <property type="entry name" value="ATP-DEPENDENT DNA HELICASE HOMOLOG RECG, CHLOROPLASTIC"/>
    <property type="match status" value="1"/>
</dbReference>
<gene>
    <name evidence="11" type="ORF">COT75_00520</name>
</gene>
<keyword evidence="6" id="KW-0238">DNA-binding</keyword>
<dbReference type="SMART" id="SM00490">
    <property type="entry name" value="HELICc"/>
    <property type="match status" value="1"/>
</dbReference>
<evidence type="ECO:0000256" key="4">
    <source>
        <dbReference type="ARBA" id="ARBA00022806"/>
    </source>
</evidence>
<dbReference type="AlphaFoldDB" id="A0A2H0WAH0"/>
<dbReference type="GO" id="GO:0003677">
    <property type="term" value="F:DNA binding"/>
    <property type="evidence" value="ECO:0007669"/>
    <property type="project" value="UniProtKB-KW"/>
</dbReference>
<dbReference type="CDD" id="cd04488">
    <property type="entry name" value="RecG_wedge_OBF"/>
    <property type="match status" value="1"/>
</dbReference>
<dbReference type="Pfam" id="PF19833">
    <property type="entry name" value="RecG_dom3_C"/>
    <property type="match status" value="1"/>
</dbReference>
<dbReference type="NCBIfam" id="NF008168">
    <property type="entry name" value="PRK10917.2-2"/>
    <property type="match status" value="1"/>
</dbReference>
<dbReference type="PROSITE" id="PS51192">
    <property type="entry name" value="HELICASE_ATP_BIND_1"/>
    <property type="match status" value="1"/>
</dbReference>
<dbReference type="GO" id="GO:0006281">
    <property type="term" value="P:DNA repair"/>
    <property type="evidence" value="ECO:0007669"/>
    <property type="project" value="UniProtKB-KW"/>
</dbReference>
<dbReference type="PANTHER" id="PTHR47964:SF1">
    <property type="entry name" value="ATP-DEPENDENT DNA HELICASE HOMOLOG RECG, CHLOROPLASTIC"/>
    <property type="match status" value="1"/>
</dbReference>
<dbReference type="InterPro" id="IPR014001">
    <property type="entry name" value="Helicase_ATP-bd"/>
</dbReference>
<evidence type="ECO:0000259" key="9">
    <source>
        <dbReference type="PROSITE" id="PS51192"/>
    </source>
</evidence>
<reference evidence="12" key="1">
    <citation type="submission" date="2017-09" db="EMBL/GenBank/DDBJ databases">
        <title>Depth-based differentiation of microbial function through sediment-hosted aquifers and enrichment of novel symbionts in the deep terrestrial subsurface.</title>
        <authorList>
            <person name="Probst A.J."/>
            <person name="Ladd B."/>
            <person name="Jarett J.K."/>
            <person name="Geller-Mcgrath D.E."/>
            <person name="Sieber C.M.K."/>
            <person name="Emerson J.B."/>
            <person name="Anantharaman K."/>
            <person name="Thomas B.C."/>
            <person name="Malmstrom R."/>
            <person name="Stieglmeier M."/>
            <person name="Klingl A."/>
            <person name="Woyke T."/>
            <person name="Ryan C.M."/>
            <person name="Banfield J.F."/>
        </authorList>
    </citation>
    <scope>NUCLEOTIDE SEQUENCE [LARGE SCALE GENOMIC DNA]</scope>
</reference>
<keyword evidence="5" id="KW-0067">ATP-binding</keyword>
<dbReference type="Pfam" id="PF17191">
    <property type="entry name" value="RecG_wedge"/>
    <property type="match status" value="1"/>
</dbReference>
<dbReference type="SMART" id="SM00487">
    <property type="entry name" value="DEXDc"/>
    <property type="match status" value="1"/>
</dbReference>
<evidence type="ECO:0000256" key="7">
    <source>
        <dbReference type="ARBA" id="ARBA00023204"/>
    </source>
</evidence>
<feature type="domain" description="Helicase C-terminal" evidence="10">
    <location>
        <begin position="461"/>
        <end position="623"/>
    </location>
</feature>
<keyword evidence="2" id="KW-0227">DNA damage</keyword>
<keyword evidence="4 11" id="KW-0347">Helicase</keyword>
<dbReference type="Proteomes" id="UP000230093">
    <property type="component" value="Unassembled WGS sequence"/>
</dbReference>
<dbReference type="PROSITE" id="PS51194">
    <property type="entry name" value="HELICASE_CTER"/>
    <property type="match status" value="1"/>
</dbReference>
<evidence type="ECO:0000256" key="5">
    <source>
        <dbReference type="ARBA" id="ARBA00022840"/>
    </source>
</evidence>
<dbReference type="InterPro" id="IPR001650">
    <property type="entry name" value="Helicase_C-like"/>
</dbReference>
<evidence type="ECO:0000313" key="12">
    <source>
        <dbReference type="Proteomes" id="UP000230093"/>
    </source>
</evidence>
<dbReference type="Gene3D" id="2.40.50.140">
    <property type="entry name" value="Nucleic acid-binding proteins"/>
    <property type="match status" value="1"/>
</dbReference>
<dbReference type="InterPro" id="IPR047112">
    <property type="entry name" value="RecG/Mfd"/>
</dbReference>
<keyword evidence="3" id="KW-0378">Hydrolase</keyword>